<dbReference type="SUPFAM" id="SSF57850">
    <property type="entry name" value="RING/U-box"/>
    <property type="match status" value="1"/>
</dbReference>
<evidence type="ECO:0000256" key="3">
    <source>
        <dbReference type="ARBA" id="ARBA00023015"/>
    </source>
</evidence>
<dbReference type="InterPro" id="IPR053820">
    <property type="entry name" value="MSL3_chromo-like"/>
</dbReference>
<feature type="compositionally biased region" description="Polar residues" evidence="7">
    <location>
        <begin position="149"/>
        <end position="159"/>
    </location>
</feature>
<comment type="subcellular location">
    <subcellularLocation>
        <location evidence="1">Nucleus</location>
    </subcellularLocation>
</comment>
<sequence length="635" mass="70435">MQEDGTEVALAGHDGSKADERNNGTNGTDDETFEYAEGEEALCAYGSSFYCAKVLQRRTDGTDREYCIHYCGWGDSYDEWVSESLLKKNTPENVKIFCPAKKGKKLGKKGRSDQLTRRRASPASTVRIQDDDNGAEPTADSALDPSPQPAASSGRSSPTGPHDGQTAAAPQALGSAPAPETGTKHPLVPGFGAAVDETTKRRRSDGGLDEQPISPPQGQNPEAPTTRSNSDAQDPSQGRSNGSPPIPTEALFESTPVDSFVALPLSLRRRLWRDSVAISQQHQLVPLPASPSVTRILDVYTKFSLSRSPLPATPPPTPPTLATTMSAANFCTGLREFFNRNLRSGLLHEFEFPQFEEYFPPADPNEPPRTQPAVADIYGAVHLLRLILQLPHIMKDHKLLETPARTEIFVARLNDFIRFLEKGASVLFPPDFDDASPDYLKRARIEPPAETTCYVTNCMHIFCTACGDQISKNGQCPGCERPLSHPNDVQVVELCPSEESRKMSLTGLEPEMVFKIAESGFQFYSTQKQNEVAYFVHLQRRQQAKVQQQEKVFVERLEELKRAIHIMNQQIRSLRDEIEQGRREYKTLQDLYIEKSRKKAELEELYDSVKHKIDQMAHRAVGAGARRQGGSLSRG</sequence>
<keyword evidence="10" id="KW-1185">Reference proteome</keyword>
<evidence type="ECO:0000313" key="10">
    <source>
        <dbReference type="Proteomes" id="UP001141327"/>
    </source>
</evidence>
<feature type="compositionally biased region" description="Polar residues" evidence="7">
    <location>
        <begin position="216"/>
        <end position="243"/>
    </location>
</feature>
<dbReference type="Pfam" id="PF22732">
    <property type="entry name" value="MSL3_chromo-like"/>
    <property type="match status" value="1"/>
</dbReference>
<dbReference type="PROSITE" id="PS51640">
    <property type="entry name" value="MRG"/>
    <property type="match status" value="1"/>
</dbReference>
<keyword evidence="3" id="KW-0805">Transcription regulation</keyword>
<dbReference type="InterPro" id="IPR038217">
    <property type="entry name" value="MRG_C_sf"/>
</dbReference>
<keyword evidence="4" id="KW-0804">Transcription</keyword>
<dbReference type="Proteomes" id="UP001141327">
    <property type="component" value="Unassembled WGS sequence"/>
</dbReference>
<keyword evidence="5" id="KW-0539">Nucleus</keyword>
<evidence type="ECO:0000256" key="4">
    <source>
        <dbReference type="ARBA" id="ARBA00023163"/>
    </source>
</evidence>
<comment type="caution">
    <text evidence="9">The sequence shown here is derived from an EMBL/GenBank/DDBJ whole genome shotgun (WGS) entry which is preliminary data.</text>
</comment>
<dbReference type="InterPro" id="IPR026541">
    <property type="entry name" value="MRG_dom"/>
</dbReference>
<keyword evidence="2" id="KW-0156">Chromatin regulator</keyword>
<keyword evidence="6" id="KW-0175">Coiled coil</keyword>
<name>A0ABQ8UUK8_9EUKA</name>
<dbReference type="PANTHER" id="PTHR10880:SF15">
    <property type="entry name" value="MSL COMPLEX SUBUNIT 3"/>
    <property type="match status" value="1"/>
</dbReference>
<evidence type="ECO:0000256" key="5">
    <source>
        <dbReference type="ARBA" id="ARBA00023242"/>
    </source>
</evidence>
<dbReference type="InterPro" id="IPR000953">
    <property type="entry name" value="Chromo/chromo_shadow_dom"/>
</dbReference>
<feature type="coiled-coil region" evidence="6">
    <location>
        <begin position="557"/>
        <end position="619"/>
    </location>
</feature>
<evidence type="ECO:0000256" key="7">
    <source>
        <dbReference type="SAM" id="MobiDB-lite"/>
    </source>
</evidence>
<reference evidence="9" key="1">
    <citation type="journal article" date="2022" name="bioRxiv">
        <title>Genomics of Preaxostyla Flagellates Illuminates Evolutionary Transitions and the Path Towards Mitochondrial Loss.</title>
        <authorList>
            <person name="Novak L.V.F."/>
            <person name="Treitli S.C."/>
            <person name="Pyrih J."/>
            <person name="Halakuc P."/>
            <person name="Pipaliya S.V."/>
            <person name="Vacek V."/>
            <person name="Brzon O."/>
            <person name="Soukal P."/>
            <person name="Eme L."/>
            <person name="Dacks J.B."/>
            <person name="Karnkowska A."/>
            <person name="Elias M."/>
            <person name="Hampl V."/>
        </authorList>
    </citation>
    <scope>NUCLEOTIDE SEQUENCE</scope>
    <source>
        <strain evidence="9">RCP-MX</strain>
    </source>
</reference>
<evidence type="ECO:0000259" key="8">
    <source>
        <dbReference type="SMART" id="SM00298"/>
    </source>
</evidence>
<gene>
    <name evidence="9" type="ORF">PAPYR_831</name>
</gene>
<evidence type="ECO:0000313" key="9">
    <source>
        <dbReference type="EMBL" id="KAJ4462804.1"/>
    </source>
</evidence>
<evidence type="ECO:0000256" key="1">
    <source>
        <dbReference type="ARBA" id="ARBA00004123"/>
    </source>
</evidence>
<organism evidence="9 10">
    <name type="scientific">Paratrimastix pyriformis</name>
    <dbReference type="NCBI Taxonomy" id="342808"/>
    <lineage>
        <taxon>Eukaryota</taxon>
        <taxon>Metamonada</taxon>
        <taxon>Preaxostyla</taxon>
        <taxon>Paratrimastigidae</taxon>
        <taxon>Paratrimastix</taxon>
    </lineage>
</organism>
<dbReference type="InterPro" id="IPR016197">
    <property type="entry name" value="Chromo-like_dom_sf"/>
</dbReference>
<proteinExistence type="predicted"/>
<dbReference type="SMART" id="SM00298">
    <property type="entry name" value="CHROMO"/>
    <property type="match status" value="1"/>
</dbReference>
<dbReference type="SUPFAM" id="SSF54160">
    <property type="entry name" value="Chromo domain-like"/>
    <property type="match status" value="1"/>
</dbReference>
<feature type="region of interest" description="Disordered" evidence="7">
    <location>
        <begin position="1"/>
        <end position="31"/>
    </location>
</feature>
<feature type="domain" description="Chromo" evidence="8">
    <location>
        <begin position="49"/>
        <end position="102"/>
    </location>
</feature>
<evidence type="ECO:0000256" key="2">
    <source>
        <dbReference type="ARBA" id="ARBA00022853"/>
    </source>
</evidence>
<dbReference type="Gene3D" id="2.30.30.140">
    <property type="match status" value="1"/>
</dbReference>
<dbReference type="EMBL" id="JAPMOS010000002">
    <property type="protein sequence ID" value="KAJ4462804.1"/>
    <property type="molecule type" value="Genomic_DNA"/>
</dbReference>
<feature type="region of interest" description="Disordered" evidence="7">
    <location>
        <begin position="101"/>
        <end position="251"/>
    </location>
</feature>
<dbReference type="PANTHER" id="PTHR10880">
    <property type="entry name" value="MORTALITY FACTOR 4-LIKE PROTEIN"/>
    <property type="match status" value="1"/>
</dbReference>
<feature type="compositionally biased region" description="Low complexity" evidence="7">
    <location>
        <begin position="167"/>
        <end position="179"/>
    </location>
</feature>
<dbReference type="Gene3D" id="1.10.274.30">
    <property type="entry name" value="MRG domain"/>
    <property type="match status" value="1"/>
</dbReference>
<accession>A0ABQ8UUK8</accession>
<protein>
    <submittedName>
        <fullName evidence="9">NuA4 complex subunit EAF3</fullName>
    </submittedName>
</protein>
<evidence type="ECO:0000256" key="6">
    <source>
        <dbReference type="SAM" id="Coils"/>
    </source>
</evidence>
<dbReference type="InterPro" id="IPR008676">
    <property type="entry name" value="MRG"/>
</dbReference>
<dbReference type="Pfam" id="PF05712">
    <property type="entry name" value="MRG"/>
    <property type="match status" value="1"/>
</dbReference>